<dbReference type="AlphaFoldDB" id="A0A0B1S7N3"/>
<proteinExistence type="predicted"/>
<feature type="transmembrane region" description="Helical" evidence="1">
    <location>
        <begin position="53"/>
        <end position="74"/>
    </location>
</feature>
<protein>
    <submittedName>
        <fullName evidence="2">Uncharacterized protein</fullName>
    </submittedName>
</protein>
<evidence type="ECO:0000313" key="3">
    <source>
        <dbReference type="Proteomes" id="UP000053660"/>
    </source>
</evidence>
<organism evidence="2 3">
    <name type="scientific">Oesophagostomum dentatum</name>
    <name type="common">Nodular worm</name>
    <dbReference type="NCBI Taxonomy" id="61180"/>
    <lineage>
        <taxon>Eukaryota</taxon>
        <taxon>Metazoa</taxon>
        <taxon>Ecdysozoa</taxon>
        <taxon>Nematoda</taxon>
        <taxon>Chromadorea</taxon>
        <taxon>Rhabditida</taxon>
        <taxon>Rhabditina</taxon>
        <taxon>Rhabditomorpha</taxon>
        <taxon>Strongyloidea</taxon>
        <taxon>Strongylidae</taxon>
        <taxon>Oesophagostomum</taxon>
    </lineage>
</organism>
<reference evidence="2 3" key="1">
    <citation type="submission" date="2014-03" db="EMBL/GenBank/DDBJ databases">
        <title>Draft genome of the hookworm Oesophagostomum dentatum.</title>
        <authorList>
            <person name="Mitreva M."/>
        </authorList>
    </citation>
    <scope>NUCLEOTIDE SEQUENCE [LARGE SCALE GENOMIC DNA]</scope>
    <source>
        <strain evidence="2 3">OD-Hann</strain>
    </source>
</reference>
<dbReference type="Proteomes" id="UP000053660">
    <property type="component" value="Unassembled WGS sequence"/>
</dbReference>
<keyword evidence="1" id="KW-0812">Transmembrane</keyword>
<keyword evidence="1" id="KW-0472">Membrane</keyword>
<sequence length="80" mass="8846">MGQSAPIHSVLWKKNEKLPERRLGCSGWKAALKLTLQSGLMIELNYVETPQSANAFCVFSPLAIINVIQVFLIVSMTCIP</sequence>
<gene>
    <name evidence="2" type="ORF">OESDEN_21155</name>
</gene>
<keyword evidence="1" id="KW-1133">Transmembrane helix</keyword>
<name>A0A0B1S7N3_OESDE</name>
<accession>A0A0B1S7N3</accession>
<evidence type="ECO:0000256" key="1">
    <source>
        <dbReference type="SAM" id="Phobius"/>
    </source>
</evidence>
<evidence type="ECO:0000313" key="2">
    <source>
        <dbReference type="EMBL" id="KHJ79205.1"/>
    </source>
</evidence>
<keyword evidence="3" id="KW-1185">Reference proteome</keyword>
<dbReference type="EMBL" id="KN606335">
    <property type="protein sequence ID" value="KHJ79205.1"/>
    <property type="molecule type" value="Genomic_DNA"/>
</dbReference>